<evidence type="ECO:0000313" key="8">
    <source>
        <dbReference type="EMBL" id="KAE9637284.1"/>
    </source>
</evidence>
<protein>
    <submittedName>
        <fullName evidence="8">DNA internalization-related competence protein ComEC/Rec2</fullName>
    </submittedName>
</protein>
<feature type="domain" description="Metallo-beta-lactamase" evidence="7">
    <location>
        <begin position="525"/>
        <end position="724"/>
    </location>
</feature>
<dbReference type="CDD" id="cd07731">
    <property type="entry name" value="ComA-like_MBL-fold"/>
    <property type="match status" value="1"/>
</dbReference>
<keyword evidence="3 6" id="KW-0812">Transmembrane</keyword>
<dbReference type="InterPro" id="IPR025405">
    <property type="entry name" value="DUF4131"/>
</dbReference>
<dbReference type="InterPro" id="IPR035681">
    <property type="entry name" value="ComA-like_MBL"/>
</dbReference>
<keyword evidence="9" id="KW-1185">Reference proteome</keyword>
<dbReference type="SUPFAM" id="SSF56281">
    <property type="entry name" value="Metallo-hydrolase/oxidoreductase"/>
    <property type="match status" value="1"/>
</dbReference>
<evidence type="ECO:0000256" key="2">
    <source>
        <dbReference type="ARBA" id="ARBA00022475"/>
    </source>
</evidence>
<dbReference type="SMART" id="SM00849">
    <property type="entry name" value="Lactamase_B"/>
    <property type="match status" value="1"/>
</dbReference>
<feature type="transmembrane region" description="Helical" evidence="6">
    <location>
        <begin position="314"/>
        <end position="334"/>
    </location>
</feature>
<dbReference type="RefSeq" id="WP_330576508.1">
    <property type="nucleotide sequence ID" value="NZ_JAFBEP010000006.1"/>
</dbReference>
<name>A0A7C8LLF7_9FIRM</name>
<feature type="transmembrane region" description="Helical" evidence="6">
    <location>
        <begin position="340"/>
        <end position="358"/>
    </location>
</feature>
<gene>
    <name evidence="8" type="ORF">GND95_02300</name>
</gene>
<dbReference type="InterPro" id="IPR052159">
    <property type="entry name" value="Competence_DNA_uptake"/>
</dbReference>
<dbReference type="GO" id="GO:0005886">
    <property type="term" value="C:plasma membrane"/>
    <property type="evidence" value="ECO:0007669"/>
    <property type="project" value="UniProtKB-SubCell"/>
</dbReference>
<dbReference type="InterPro" id="IPR004797">
    <property type="entry name" value="Competence_ComEC/Rec2"/>
</dbReference>
<reference evidence="8 9" key="1">
    <citation type="submission" date="2019-12" db="EMBL/GenBank/DDBJ databases">
        <title>Defluviitalea raffinosedens, isolated from a biogas fermenter, genome sequencing and characterization.</title>
        <authorList>
            <person name="Rettenmaier R."/>
            <person name="Schneider M."/>
            <person name="Neuhaus K."/>
            <person name="Liebl W."/>
            <person name="Zverlov V."/>
        </authorList>
    </citation>
    <scope>NUCLEOTIDE SEQUENCE [LARGE SCALE GENOMIC DNA]</scope>
    <source>
        <strain evidence="8 9">249c-K6</strain>
    </source>
</reference>
<dbReference type="InterPro" id="IPR001279">
    <property type="entry name" value="Metallo-B-lactamas"/>
</dbReference>
<evidence type="ECO:0000256" key="5">
    <source>
        <dbReference type="ARBA" id="ARBA00023136"/>
    </source>
</evidence>
<dbReference type="NCBIfam" id="TIGR00361">
    <property type="entry name" value="ComEC_Rec2"/>
    <property type="match status" value="1"/>
</dbReference>
<dbReference type="PANTHER" id="PTHR30619:SF1">
    <property type="entry name" value="RECOMBINATION PROTEIN 2"/>
    <property type="match status" value="1"/>
</dbReference>
<keyword evidence="2" id="KW-1003">Cell membrane</keyword>
<dbReference type="Pfam" id="PF03772">
    <property type="entry name" value="Competence"/>
    <property type="match status" value="1"/>
</dbReference>
<feature type="transmembrane region" description="Helical" evidence="6">
    <location>
        <begin position="436"/>
        <end position="455"/>
    </location>
</feature>
<evidence type="ECO:0000256" key="1">
    <source>
        <dbReference type="ARBA" id="ARBA00004651"/>
    </source>
</evidence>
<feature type="transmembrane region" description="Helical" evidence="6">
    <location>
        <begin position="398"/>
        <end position="424"/>
    </location>
</feature>
<dbReference type="InterPro" id="IPR036866">
    <property type="entry name" value="RibonucZ/Hydroxyglut_hydro"/>
</dbReference>
<dbReference type="Pfam" id="PF00753">
    <property type="entry name" value="Lactamase_B"/>
    <property type="match status" value="1"/>
</dbReference>
<feature type="transmembrane region" description="Helical" evidence="6">
    <location>
        <begin position="276"/>
        <end position="307"/>
    </location>
</feature>
<keyword evidence="4 6" id="KW-1133">Transmembrane helix</keyword>
<comment type="subcellular location">
    <subcellularLocation>
        <location evidence="1">Cell membrane</location>
        <topology evidence="1">Multi-pass membrane protein</topology>
    </subcellularLocation>
</comment>
<feature type="transmembrane region" description="Helical" evidence="6">
    <location>
        <begin position="370"/>
        <end position="392"/>
    </location>
</feature>
<dbReference type="Gene3D" id="3.60.15.10">
    <property type="entry name" value="Ribonuclease Z/Hydroxyacylglutathione hydrolase-like"/>
    <property type="match status" value="1"/>
</dbReference>
<dbReference type="NCBIfam" id="TIGR00360">
    <property type="entry name" value="ComEC_N-term"/>
    <property type="match status" value="1"/>
</dbReference>
<evidence type="ECO:0000256" key="4">
    <source>
        <dbReference type="ARBA" id="ARBA00022989"/>
    </source>
</evidence>
<dbReference type="GO" id="GO:0030420">
    <property type="term" value="P:establishment of competence for transformation"/>
    <property type="evidence" value="ECO:0007669"/>
    <property type="project" value="InterPro"/>
</dbReference>
<feature type="transmembrane region" description="Helical" evidence="6">
    <location>
        <begin position="461"/>
        <end position="482"/>
    </location>
</feature>
<dbReference type="EMBL" id="WSLF01000001">
    <property type="protein sequence ID" value="KAE9637284.1"/>
    <property type="molecule type" value="Genomic_DNA"/>
</dbReference>
<feature type="transmembrane region" description="Helical" evidence="6">
    <location>
        <begin position="7"/>
        <end position="40"/>
    </location>
</feature>
<sequence>MRRPLIWMFLFYLLGILGGQYCLTTSSTVLFLFISLSIIVYLYYKFQWNGILLFPLFLMLGCIRMEQSLYSSDPLLESLIQNNLSDNKVQVVGMVKRIDSYKDDQIICIMKTKKMIYMNKVFTKPIKIKAYLKYGEKIDYGDLIQVEGEIITFEPLRNPGGWNEAFYMKTRGIDYKLFGDLKSIQPYKRNFLSILLNLRDRWIKIYDSLLPSKQSAILKTMILGSKSDLDQDQKSMFQQAGISHILAISGLHISIIAALLWWIFKNLKIPNHVNIFSILLILWIYCILTGLSISTVRAVLMITVVLLGKILRRTYDICTSIALAAFIILIKQPLFLWDAGFQLSFMAVLGLIFLSPVFNKIFWLPKSIRVTVSSSMGAGLATLPIVSYHFYYVSIVGFILNLIIVPLAAFVVWLGFLAGVLGFFWNNGAKFVIGSVYYILCFYEWISKLFLHLPFGNLITGAPSICEIAGYYIILAIFVLYVSYKRVYNFDHKILYCIPIIGILLWITVLVTPRSFELTVLDVGQGDAIAIHTKNNKNLLIDGGEKDASKVLIPYFHYKGVSSLDAVFLTHPDKDHLFGLLGLLEKMDIKKIFVSAKDLGHDETYHQFIMKAKALGIPCYLLKQGDTIVFDDTIVQCLHPKSNEAEVYDESWNKASMVLRVINKKVSYLLTGDIEEEQENSIVNFYKPIQTDFLKAPHHGSKTSSTENFLNWCSPKHVFISCGKGNRYGHPHAEVLERYNRHEISVTTTAKSGAIIVNSNGRDYKINTMIKENRGNAYDAVKRTAQKKYFSASLLILWGGAILKKTLLRGNTEKTHSFRTSDDEFDSF</sequence>
<dbReference type="AlphaFoldDB" id="A0A7C8LLF7"/>
<evidence type="ECO:0000313" key="9">
    <source>
        <dbReference type="Proteomes" id="UP000483018"/>
    </source>
</evidence>
<comment type="caution">
    <text evidence="8">The sequence shown here is derived from an EMBL/GenBank/DDBJ whole genome shotgun (WGS) entry which is preliminary data.</text>
</comment>
<organism evidence="8 9">
    <name type="scientific">Defluviitalea raffinosedens</name>
    <dbReference type="NCBI Taxonomy" id="1450156"/>
    <lineage>
        <taxon>Bacteria</taxon>
        <taxon>Bacillati</taxon>
        <taxon>Bacillota</taxon>
        <taxon>Clostridia</taxon>
        <taxon>Lachnospirales</taxon>
        <taxon>Defluviitaleaceae</taxon>
        <taxon>Defluviitalea</taxon>
    </lineage>
</organism>
<dbReference type="Proteomes" id="UP000483018">
    <property type="component" value="Unassembled WGS sequence"/>
</dbReference>
<proteinExistence type="predicted"/>
<dbReference type="InterPro" id="IPR004477">
    <property type="entry name" value="ComEC_N"/>
</dbReference>
<evidence type="ECO:0000256" key="6">
    <source>
        <dbReference type="SAM" id="Phobius"/>
    </source>
</evidence>
<dbReference type="Pfam" id="PF13567">
    <property type="entry name" value="DUF4131"/>
    <property type="match status" value="1"/>
</dbReference>
<feature type="transmembrane region" description="Helical" evidence="6">
    <location>
        <begin position="46"/>
        <end position="63"/>
    </location>
</feature>
<dbReference type="PANTHER" id="PTHR30619">
    <property type="entry name" value="DNA INTERNALIZATION/COMPETENCE PROTEIN COMEC/REC2"/>
    <property type="match status" value="1"/>
</dbReference>
<accession>A0A7C8LLF7</accession>
<feature type="transmembrane region" description="Helical" evidence="6">
    <location>
        <begin position="494"/>
        <end position="512"/>
    </location>
</feature>
<evidence type="ECO:0000259" key="7">
    <source>
        <dbReference type="SMART" id="SM00849"/>
    </source>
</evidence>
<feature type="transmembrane region" description="Helical" evidence="6">
    <location>
        <begin position="244"/>
        <end position="264"/>
    </location>
</feature>
<keyword evidence="5 6" id="KW-0472">Membrane</keyword>
<evidence type="ECO:0000256" key="3">
    <source>
        <dbReference type="ARBA" id="ARBA00022692"/>
    </source>
</evidence>